<dbReference type="Gene3D" id="3.40.50.150">
    <property type="entry name" value="Vaccinia Virus protein VP39"/>
    <property type="match status" value="2"/>
</dbReference>
<dbReference type="InterPro" id="IPR029063">
    <property type="entry name" value="SAM-dependent_MTases_sf"/>
</dbReference>
<comment type="catalytic activity">
    <reaction evidence="6">
        <text>guanosine(1207) in 16S rRNA + S-adenosyl-L-methionine = N(2)-methylguanosine(1207) in 16S rRNA + S-adenosyl-L-homocysteine + H(+)</text>
        <dbReference type="Rhea" id="RHEA:42736"/>
        <dbReference type="Rhea" id="RHEA-COMP:10213"/>
        <dbReference type="Rhea" id="RHEA-COMP:10214"/>
        <dbReference type="ChEBI" id="CHEBI:15378"/>
        <dbReference type="ChEBI" id="CHEBI:57856"/>
        <dbReference type="ChEBI" id="CHEBI:59789"/>
        <dbReference type="ChEBI" id="CHEBI:74269"/>
        <dbReference type="ChEBI" id="CHEBI:74481"/>
        <dbReference type="EC" id="2.1.1.172"/>
    </reaction>
</comment>
<comment type="subunit">
    <text evidence="6">Monomer.</text>
</comment>
<dbReference type="GO" id="GO:0005737">
    <property type="term" value="C:cytoplasm"/>
    <property type="evidence" value="ECO:0007669"/>
    <property type="project" value="UniProtKB-SubCell"/>
</dbReference>
<dbReference type="OrthoDB" id="9816072at2"/>
<dbReference type="EC" id="2.1.1.172" evidence="6"/>
<dbReference type="GO" id="GO:0052914">
    <property type="term" value="F:16S rRNA (guanine(1207)-N(2))-methyltransferase activity"/>
    <property type="evidence" value="ECO:0007669"/>
    <property type="project" value="UniProtKB-EC"/>
</dbReference>
<dbReference type="CDD" id="cd02440">
    <property type="entry name" value="AdoMet_MTases"/>
    <property type="match status" value="1"/>
</dbReference>
<dbReference type="InterPro" id="IPR013675">
    <property type="entry name" value="Mtase_sm_N"/>
</dbReference>
<comment type="function">
    <text evidence="6">Specifically methylates the guanine in position 1207 of 16S rRNA in the 30S particle.</text>
</comment>
<dbReference type="Pfam" id="PF08468">
    <property type="entry name" value="MTS_N"/>
    <property type="match status" value="1"/>
</dbReference>
<keyword evidence="10" id="KW-1185">Reference proteome</keyword>
<evidence type="ECO:0000256" key="2">
    <source>
        <dbReference type="ARBA" id="ARBA00022552"/>
    </source>
</evidence>
<evidence type="ECO:0000259" key="7">
    <source>
        <dbReference type="Pfam" id="PF05175"/>
    </source>
</evidence>
<dbReference type="InterPro" id="IPR002052">
    <property type="entry name" value="DNA_methylase_N6_adenine_CS"/>
</dbReference>
<proteinExistence type="inferred from homology"/>
<evidence type="ECO:0000313" key="9">
    <source>
        <dbReference type="EMBL" id="PVX42927.1"/>
    </source>
</evidence>
<dbReference type="GO" id="GO:0003676">
    <property type="term" value="F:nucleic acid binding"/>
    <property type="evidence" value="ECO:0007669"/>
    <property type="project" value="InterPro"/>
</dbReference>
<keyword evidence="4 6" id="KW-0808">Transferase</keyword>
<comment type="similarity">
    <text evidence="6">Belongs to the methyltransferase superfamily. RsmC family.</text>
</comment>
<dbReference type="InterPro" id="IPR023543">
    <property type="entry name" value="rRNA_ssu_MeTfrase_C"/>
</dbReference>
<dbReference type="Pfam" id="PF05175">
    <property type="entry name" value="MTS"/>
    <property type="match status" value="1"/>
</dbReference>
<gene>
    <name evidence="6" type="primary">rsmC</name>
    <name evidence="9" type="ORF">C8D76_101263</name>
</gene>
<name>A0A2U0TH60_9PAST</name>
<feature type="domain" description="Methyltransferase small" evidence="7">
    <location>
        <begin position="161"/>
        <end position="327"/>
    </location>
</feature>
<dbReference type="NCBIfam" id="NF007023">
    <property type="entry name" value="PRK09489.1"/>
    <property type="match status" value="1"/>
</dbReference>
<feature type="domain" description="Methyltransferase small N-terminal" evidence="8">
    <location>
        <begin position="6"/>
        <end position="153"/>
    </location>
</feature>
<evidence type="ECO:0000256" key="4">
    <source>
        <dbReference type="ARBA" id="ARBA00022679"/>
    </source>
</evidence>
<dbReference type="EMBL" id="QENU01000001">
    <property type="protein sequence ID" value="PVX42927.1"/>
    <property type="molecule type" value="Genomic_DNA"/>
</dbReference>
<dbReference type="InterPro" id="IPR046977">
    <property type="entry name" value="RsmC/RlmG"/>
</dbReference>
<evidence type="ECO:0000256" key="1">
    <source>
        <dbReference type="ARBA" id="ARBA00022490"/>
    </source>
</evidence>
<keyword evidence="5 6" id="KW-0949">S-adenosyl-L-methionine</keyword>
<dbReference type="RefSeq" id="WP_116631026.1">
    <property type="nucleotide sequence ID" value="NZ_QENU01000001.1"/>
</dbReference>
<comment type="subcellular location">
    <subcellularLocation>
        <location evidence="6">Cytoplasm</location>
    </subcellularLocation>
</comment>
<organism evidence="9 10">
    <name type="scientific">Alitibacter langaaensis DSM 22999</name>
    <dbReference type="NCBI Taxonomy" id="1122935"/>
    <lineage>
        <taxon>Bacteria</taxon>
        <taxon>Pseudomonadati</taxon>
        <taxon>Pseudomonadota</taxon>
        <taxon>Gammaproteobacteria</taxon>
        <taxon>Pasteurellales</taxon>
        <taxon>Pasteurellaceae</taxon>
        <taxon>Alitibacter</taxon>
    </lineage>
</organism>
<keyword evidence="3 6" id="KW-0489">Methyltransferase</keyword>
<keyword evidence="2 6" id="KW-0698">rRNA processing</keyword>
<sequence>MISVESQVLERHLPRFANKSVLFAGGVNDDFPEQVSQTASRVEIWSCYFDYAKGKSAVNFSIICETQADLIVYYWTKNKAEVQFQLMQLLANAQENQEILIIGENRCGVRSAEKLLVPFGEIGKIDSARRCGLYHFSLQNRPHFNAEEYWKTYENPNLGALKIYSLPGVFSANELDTGTALLLSTIHSHIRGDVLDLGCGAGVVGAYLKQQNPKTTVLMSDIHAMAVASAQKTLTENQLQGSVIASDVFSHIQGKFDLIISNPPFHDGIDTAYRAVSELIKQAKWHLKDGGELRIVANAFLPYPDLLEQHFGEYEVLAKTGKFKVYSVRS</sequence>
<keyword evidence="1 6" id="KW-0963">Cytoplasm</keyword>
<evidence type="ECO:0000259" key="8">
    <source>
        <dbReference type="Pfam" id="PF08468"/>
    </source>
</evidence>
<dbReference type="HAMAP" id="MF_01862">
    <property type="entry name" value="16SrRNA_methyltr_C"/>
    <property type="match status" value="1"/>
</dbReference>
<evidence type="ECO:0000256" key="3">
    <source>
        <dbReference type="ARBA" id="ARBA00022603"/>
    </source>
</evidence>
<dbReference type="PANTHER" id="PTHR47816:SF4">
    <property type="entry name" value="RIBOSOMAL RNA SMALL SUBUNIT METHYLTRANSFERASE C"/>
    <property type="match status" value="1"/>
</dbReference>
<dbReference type="PROSITE" id="PS00092">
    <property type="entry name" value="N6_MTASE"/>
    <property type="match status" value="1"/>
</dbReference>
<dbReference type="PANTHER" id="PTHR47816">
    <property type="entry name" value="RIBOSOMAL RNA SMALL SUBUNIT METHYLTRANSFERASE C"/>
    <property type="match status" value="1"/>
</dbReference>
<accession>A0A2U0TH60</accession>
<reference evidence="9 10" key="1">
    <citation type="submission" date="2018-05" db="EMBL/GenBank/DDBJ databases">
        <title>Genomic Encyclopedia of Type Strains, Phase IV (KMG-IV): sequencing the most valuable type-strain genomes for metagenomic binning, comparative biology and taxonomic classification.</title>
        <authorList>
            <person name="Goeker M."/>
        </authorList>
    </citation>
    <scope>NUCLEOTIDE SEQUENCE [LARGE SCALE GENOMIC DNA]</scope>
    <source>
        <strain evidence="9 10">DSM 22999</strain>
    </source>
</reference>
<comment type="caution">
    <text evidence="9">The sequence shown here is derived from an EMBL/GenBank/DDBJ whole genome shotgun (WGS) entry which is preliminary data.</text>
</comment>
<dbReference type="InterPro" id="IPR007848">
    <property type="entry name" value="Small_mtfrase_dom"/>
</dbReference>
<protein>
    <recommendedName>
        <fullName evidence="6">Ribosomal RNA small subunit methyltransferase C</fullName>
        <ecNumber evidence="6">2.1.1.172</ecNumber>
    </recommendedName>
    <alternativeName>
        <fullName evidence="6">16S rRNA m2G1207 methyltransferase</fullName>
    </alternativeName>
    <alternativeName>
        <fullName evidence="6">rRNA (guanine-N(2)-)-methyltransferase RsmC</fullName>
    </alternativeName>
</protein>
<evidence type="ECO:0000256" key="6">
    <source>
        <dbReference type="HAMAP-Rule" id="MF_01862"/>
    </source>
</evidence>
<evidence type="ECO:0000313" key="10">
    <source>
        <dbReference type="Proteomes" id="UP000245909"/>
    </source>
</evidence>
<evidence type="ECO:0000256" key="5">
    <source>
        <dbReference type="ARBA" id="ARBA00022691"/>
    </source>
</evidence>
<dbReference type="SUPFAM" id="SSF53335">
    <property type="entry name" value="S-adenosyl-L-methionine-dependent methyltransferases"/>
    <property type="match status" value="1"/>
</dbReference>
<dbReference type="AlphaFoldDB" id="A0A2U0TH60"/>
<dbReference type="Proteomes" id="UP000245909">
    <property type="component" value="Unassembled WGS sequence"/>
</dbReference>